<proteinExistence type="predicted"/>
<dbReference type="EnsemblMetazoa" id="GMOY010551-RA">
    <property type="protein sequence ID" value="GMOY010551-PA"/>
    <property type="gene ID" value="GMOY010551"/>
</dbReference>
<dbReference type="Proteomes" id="UP000092444">
    <property type="component" value="Unassembled WGS sequence"/>
</dbReference>
<reference evidence="1" key="1">
    <citation type="submission" date="2020-05" db="UniProtKB">
        <authorList>
            <consortium name="EnsemblMetazoa"/>
        </authorList>
    </citation>
    <scope>IDENTIFICATION</scope>
    <source>
        <strain evidence="1">Yale</strain>
    </source>
</reference>
<sequence>MYLVSTTCCLVAVSKVAVIVNAAAAAAAAPAAAAALMTCGIINLHKWKTSMRCEPWTPITTMGSITK</sequence>
<organism evidence="1 2">
    <name type="scientific">Glossina morsitans morsitans</name>
    <name type="common">Savannah tsetse fly</name>
    <dbReference type="NCBI Taxonomy" id="37546"/>
    <lineage>
        <taxon>Eukaryota</taxon>
        <taxon>Metazoa</taxon>
        <taxon>Ecdysozoa</taxon>
        <taxon>Arthropoda</taxon>
        <taxon>Hexapoda</taxon>
        <taxon>Insecta</taxon>
        <taxon>Pterygota</taxon>
        <taxon>Neoptera</taxon>
        <taxon>Endopterygota</taxon>
        <taxon>Diptera</taxon>
        <taxon>Brachycera</taxon>
        <taxon>Muscomorpha</taxon>
        <taxon>Hippoboscoidea</taxon>
        <taxon>Glossinidae</taxon>
        <taxon>Glossina</taxon>
    </lineage>
</organism>
<name>A0A1B0GB67_GLOMM</name>
<dbReference type="AlphaFoldDB" id="A0A1B0GB67"/>
<evidence type="ECO:0000313" key="1">
    <source>
        <dbReference type="EnsemblMetazoa" id="GMOY010551-PA"/>
    </source>
</evidence>
<evidence type="ECO:0000313" key="2">
    <source>
        <dbReference type="Proteomes" id="UP000092444"/>
    </source>
</evidence>
<dbReference type="VEuPathDB" id="VectorBase:GMOY010551"/>
<keyword evidence="2" id="KW-1185">Reference proteome</keyword>
<dbReference type="EMBL" id="CCAG010019323">
    <property type="status" value="NOT_ANNOTATED_CDS"/>
    <property type="molecule type" value="Genomic_DNA"/>
</dbReference>
<accession>A0A1B0GB67</accession>
<protein>
    <submittedName>
        <fullName evidence="1">Uncharacterized protein</fullName>
    </submittedName>
</protein>